<dbReference type="InterPro" id="IPR026466">
    <property type="entry name" value="Fim_isopep_form_D2_dom"/>
</dbReference>
<evidence type="ECO:0000259" key="4">
    <source>
        <dbReference type="Pfam" id="PF17802"/>
    </source>
</evidence>
<dbReference type="NCBIfam" id="TIGR04226">
    <property type="entry name" value="RrgB_K2N_iso_D2"/>
    <property type="match status" value="1"/>
</dbReference>
<feature type="transmembrane region" description="Helical" evidence="1">
    <location>
        <begin position="483"/>
        <end position="506"/>
    </location>
</feature>
<dbReference type="Pfam" id="PF17802">
    <property type="entry name" value="SpaA"/>
    <property type="match status" value="1"/>
</dbReference>
<protein>
    <submittedName>
        <fullName evidence="5">SpaH/EbpB family LPXTG-anchored major pilin</fullName>
    </submittedName>
</protein>
<accession>A0A7Y7QGA5</accession>
<dbReference type="RefSeq" id="WP_176818180.1">
    <property type="nucleotide sequence ID" value="NZ_JABXWP010000011.1"/>
</dbReference>
<dbReference type="InterPro" id="IPR013783">
    <property type="entry name" value="Ig-like_fold"/>
</dbReference>
<dbReference type="Proteomes" id="UP000542889">
    <property type="component" value="Unassembled WGS sequence"/>
</dbReference>
<keyword evidence="1" id="KW-0472">Membrane</keyword>
<dbReference type="Pfam" id="PF16555">
    <property type="entry name" value="GramPos_pilinD1"/>
    <property type="match status" value="1"/>
</dbReference>
<reference evidence="5 6" key="1">
    <citation type="submission" date="2020-06" db="EMBL/GenBank/DDBJ databases">
        <title>Lactobacillus rhamnosus QC,genome.</title>
        <authorList>
            <person name="Yi H."/>
            <person name="Jin M."/>
        </authorList>
    </citation>
    <scope>NUCLEOTIDE SEQUENCE [LARGE SCALE GENOMIC DNA]</scope>
    <source>
        <strain evidence="5 6">QC</strain>
    </source>
</reference>
<name>A0A7Y7QGA5_LACRH</name>
<sequence>MQVTFKKIGHSLLAALMLMSFLLPLLSAGKTVHAATTTVDFTLHKIEQTSDEQIQNTGHDLGLTGRKPVQGAQFKIFNVTDAFYQLLENHDKTTAASMISQNLGQYVNLQDPNAAAVTTDADGLAAFKELAAKTNGRHSVYAFHEAVTPQPYQKAADMIVSLPVRHDDGTDLTNIHLYPKDSLVTKNLTEINEQAVATKDLHDVAVGDVLTYQVQFQIPHDIGALADHSQDTFKYNQFKVLDYMTKEGLTFKALTAITVDGQDILKALTGKMAFMSSNAAAWQQTHNYPFGFELDFLGGTDPDAVRNLLTQYAGKRVTVAYTGIVNEKMVPDQKVGNTAEVSFDPDSKITVNGPEIQTGGIRFFKHEAGSSKSLANATFILQRMNGNVREYAVLEGVNGMAGTYQPTKITWTTNQDAATKLKTSGAETANLTIQGLLPGRYTLVETAAPEGYEILDPTTDFEVIAGTWGTKTIRIANTPVNQLLPMTGGIGLFAFLIIGAILMGGGHLMKKKTSKKV</sequence>
<dbReference type="InterPro" id="IPR041033">
    <property type="entry name" value="SpaA_PFL_dom_1"/>
</dbReference>
<feature type="domain" description="Gram-positive pilin subunit D1 N-terminal" evidence="3">
    <location>
        <begin position="37"/>
        <end position="181"/>
    </location>
</feature>
<keyword evidence="1" id="KW-1133">Transmembrane helix</keyword>
<organism evidence="5 6">
    <name type="scientific">Lacticaseibacillus rhamnosus</name>
    <name type="common">Lactobacillus rhamnosus</name>
    <dbReference type="NCBI Taxonomy" id="47715"/>
    <lineage>
        <taxon>Bacteria</taxon>
        <taxon>Bacillati</taxon>
        <taxon>Bacillota</taxon>
        <taxon>Bacilli</taxon>
        <taxon>Lactobacillales</taxon>
        <taxon>Lactobacillaceae</taxon>
        <taxon>Lacticaseibacillus</taxon>
    </lineage>
</organism>
<dbReference type="Gene3D" id="2.60.40.740">
    <property type="match status" value="1"/>
</dbReference>
<evidence type="ECO:0000259" key="3">
    <source>
        <dbReference type="Pfam" id="PF16555"/>
    </source>
</evidence>
<comment type="caution">
    <text evidence="5">The sequence shown here is derived from an EMBL/GenBank/DDBJ whole genome shotgun (WGS) entry which is preliminary data.</text>
</comment>
<evidence type="ECO:0000313" key="6">
    <source>
        <dbReference type="Proteomes" id="UP000542889"/>
    </source>
</evidence>
<feature type="chain" id="PRO_5030832911" evidence="2">
    <location>
        <begin position="35"/>
        <end position="517"/>
    </location>
</feature>
<dbReference type="NCBIfam" id="NF033902">
    <property type="entry name" value="iso_D2_wall_anc"/>
    <property type="match status" value="1"/>
</dbReference>
<evidence type="ECO:0000313" key="5">
    <source>
        <dbReference type="EMBL" id="NVO88559.1"/>
    </source>
</evidence>
<keyword evidence="1" id="KW-0812">Transmembrane</keyword>
<proteinExistence type="predicted"/>
<dbReference type="Gene3D" id="2.60.40.10">
    <property type="entry name" value="Immunoglobulins"/>
    <property type="match status" value="2"/>
</dbReference>
<feature type="domain" description="SpaA-like prealbumin fold" evidence="4">
    <location>
        <begin position="361"/>
        <end position="466"/>
    </location>
</feature>
<evidence type="ECO:0000256" key="1">
    <source>
        <dbReference type="SAM" id="Phobius"/>
    </source>
</evidence>
<dbReference type="InterPro" id="IPR048052">
    <property type="entry name" value="FM1-like"/>
</dbReference>
<gene>
    <name evidence="5" type="ORF">HWN39_08570</name>
</gene>
<keyword evidence="2" id="KW-0732">Signal</keyword>
<dbReference type="InterPro" id="IPR032364">
    <property type="entry name" value="GramPos_pilinD1_N"/>
</dbReference>
<feature type="signal peptide" evidence="2">
    <location>
        <begin position="1"/>
        <end position="34"/>
    </location>
</feature>
<evidence type="ECO:0000256" key="2">
    <source>
        <dbReference type="SAM" id="SignalP"/>
    </source>
</evidence>
<dbReference type="EMBL" id="JABXWP010000011">
    <property type="protein sequence ID" value="NVO88559.1"/>
    <property type="molecule type" value="Genomic_DNA"/>
</dbReference>
<dbReference type="AlphaFoldDB" id="A0A7Y7QGA5"/>